<name>A0AAU7VV98_9MICO</name>
<protein>
    <submittedName>
        <fullName evidence="5">LacI family DNA-binding transcriptional regulator</fullName>
    </submittedName>
</protein>
<keyword evidence="2 5" id="KW-0238">DNA-binding</keyword>
<evidence type="ECO:0000313" key="5">
    <source>
        <dbReference type="EMBL" id="XBX77708.1"/>
    </source>
</evidence>
<dbReference type="Pfam" id="PF13377">
    <property type="entry name" value="Peripla_BP_3"/>
    <property type="match status" value="1"/>
</dbReference>
<dbReference type="PANTHER" id="PTHR30146">
    <property type="entry name" value="LACI-RELATED TRANSCRIPTIONAL REPRESSOR"/>
    <property type="match status" value="1"/>
</dbReference>
<evidence type="ECO:0000256" key="2">
    <source>
        <dbReference type="ARBA" id="ARBA00023125"/>
    </source>
</evidence>
<dbReference type="Gene3D" id="1.10.260.40">
    <property type="entry name" value="lambda repressor-like DNA-binding domains"/>
    <property type="match status" value="1"/>
</dbReference>
<organism evidence="5">
    <name type="scientific">Microbacterium sp. A8/3-1</name>
    <dbReference type="NCBI Taxonomy" id="3160749"/>
    <lineage>
        <taxon>Bacteria</taxon>
        <taxon>Bacillati</taxon>
        <taxon>Actinomycetota</taxon>
        <taxon>Actinomycetes</taxon>
        <taxon>Micrococcales</taxon>
        <taxon>Microbacteriaceae</taxon>
        <taxon>Microbacterium</taxon>
    </lineage>
</organism>
<dbReference type="CDD" id="cd01392">
    <property type="entry name" value="HTH_LacI"/>
    <property type="match status" value="1"/>
</dbReference>
<dbReference type="SMART" id="SM00354">
    <property type="entry name" value="HTH_LACI"/>
    <property type="match status" value="1"/>
</dbReference>
<dbReference type="AlphaFoldDB" id="A0AAU7VV98"/>
<gene>
    <name evidence="5" type="ORF">ABS642_17575</name>
</gene>
<dbReference type="PROSITE" id="PS50932">
    <property type="entry name" value="HTH_LACI_2"/>
    <property type="match status" value="1"/>
</dbReference>
<dbReference type="PROSITE" id="PS00356">
    <property type="entry name" value="HTH_LACI_1"/>
    <property type="match status" value="1"/>
</dbReference>
<keyword evidence="3" id="KW-0804">Transcription</keyword>
<dbReference type="InterPro" id="IPR046335">
    <property type="entry name" value="LacI/GalR-like_sensor"/>
</dbReference>
<accession>A0AAU7VV98</accession>
<reference evidence="5" key="1">
    <citation type="submission" date="2024-06" db="EMBL/GenBank/DDBJ databases">
        <title>Draft genome sequence of Microbacterium sp. strain A8/3-1, isolated from Oxytropis tragacanthoides Fisch. ex DC. Root nodules in the Altai region of Russia.</title>
        <authorList>
            <person name="Sazanova A."/>
            <person name="Guro P."/>
            <person name="Kuznetsova I."/>
            <person name="Belimov A."/>
            <person name="Safronova V."/>
        </authorList>
    </citation>
    <scope>NUCLEOTIDE SEQUENCE</scope>
    <source>
        <strain evidence="5">A8/3-1</strain>
    </source>
</reference>
<proteinExistence type="predicted"/>
<dbReference type="RefSeq" id="WP_282215836.1">
    <property type="nucleotide sequence ID" value="NZ_CP158357.1"/>
</dbReference>
<dbReference type="Gene3D" id="3.40.50.2300">
    <property type="match status" value="2"/>
</dbReference>
<dbReference type="InterPro" id="IPR010982">
    <property type="entry name" value="Lambda_DNA-bd_dom_sf"/>
</dbReference>
<dbReference type="PANTHER" id="PTHR30146:SF109">
    <property type="entry name" value="HTH-TYPE TRANSCRIPTIONAL REGULATOR GALS"/>
    <property type="match status" value="1"/>
</dbReference>
<evidence type="ECO:0000256" key="1">
    <source>
        <dbReference type="ARBA" id="ARBA00023015"/>
    </source>
</evidence>
<dbReference type="Pfam" id="PF00356">
    <property type="entry name" value="LacI"/>
    <property type="match status" value="1"/>
</dbReference>
<dbReference type="InterPro" id="IPR028082">
    <property type="entry name" value="Peripla_BP_I"/>
</dbReference>
<evidence type="ECO:0000259" key="4">
    <source>
        <dbReference type="PROSITE" id="PS50932"/>
    </source>
</evidence>
<dbReference type="CDD" id="cd06288">
    <property type="entry name" value="PBP1_sucrose_transcription_regulator"/>
    <property type="match status" value="1"/>
</dbReference>
<dbReference type="EMBL" id="CP158357">
    <property type="protein sequence ID" value="XBX77708.1"/>
    <property type="molecule type" value="Genomic_DNA"/>
</dbReference>
<sequence length="341" mass="36225">MANGEPAGKAATLSDVARLAGVSIATASKALNDRGDVAAATRARVLAIADELSFTPNAMARGLLAGRTGTVGLLTSDLEGRFMIPILMGAEDAFGAGRINVFLCDARGDAIREQHHLKELLSRRVDGIIVVGRQTDPRPSLGQDLPVPVVYAYAPSDDPRDLSLTPDNYAGGRLAIEHLLACGRRRIAHVSGEPSYAAAQDRLAGARAALGEAGLELVGEPMFSEWTEHWGRDAGALLLQRHPDIDAVFCGSDQIARGVLDSARDLGRSVPDDLAVIGYDNWEVLATNARPELTSIDANLQQLGRQAAQRVFDAIDGVDIGEGSHHLPVRLVIRGSTIARR</sequence>
<dbReference type="SUPFAM" id="SSF53822">
    <property type="entry name" value="Periplasmic binding protein-like I"/>
    <property type="match status" value="1"/>
</dbReference>
<dbReference type="InterPro" id="IPR000843">
    <property type="entry name" value="HTH_LacI"/>
</dbReference>
<dbReference type="GO" id="GO:0000976">
    <property type="term" value="F:transcription cis-regulatory region binding"/>
    <property type="evidence" value="ECO:0007669"/>
    <property type="project" value="TreeGrafter"/>
</dbReference>
<keyword evidence="1" id="KW-0805">Transcription regulation</keyword>
<dbReference type="GO" id="GO:0003700">
    <property type="term" value="F:DNA-binding transcription factor activity"/>
    <property type="evidence" value="ECO:0007669"/>
    <property type="project" value="TreeGrafter"/>
</dbReference>
<dbReference type="SUPFAM" id="SSF47413">
    <property type="entry name" value="lambda repressor-like DNA-binding domains"/>
    <property type="match status" value="1"/>
</dbReference>
<evidence type="ECO:0000256" key="3">
    <source>
        <dbReference type="ARBA" id="ARBA00023163"/>
    </source>
</evidence>
<feature type="domain" description="HTH lacI-type" evidence="4">
    <location>
        <begin position="11"/>
        <end position="65"/>
    </location>
</feature>